<organism evidence="3 4">
    <name type="scientific">Subtercola vilae</name>
    <dbReference type="NCBI Taxonomy" id="2056433"/>
    <lineage>
        <taxon>Bacteria</taxon>
        <taxon>Bacillati</taxon>
        <taxon>Actinomycetota</taxon>
        <taxon>Actinomycetes</taxon>
        <taxon>Micrococcales</taxon>
        <taxon>Microbacteriaceae</taxon>
        <taxon>Subtercola</taxon>
    </lineage>
</organism>
<accession>A0A4T2BVB4</accession>
<feature type="region of interest" description="Disordered" evidence="1">
    <location>
        <begin position="30"/>
        <end position="50"/>
    </location>
</feature>
<dbReference type="SUPFAM" id="SSF56300">
    <property type="entry name" value="Metallo-dependent phosphatases"/>
    <property type="match status" value="1"/>
</dbReference>
<evidence type="ECO:0008006" key="5">
    <source>
        <dbReference type="Google" id="ProtNLM"/>
    </source>
</evidence>
<keyword evidence="2" id="KW-0732">Signal</keyword>
<dbReference type="Proteomes" id="UP000306192">
    <property type="component" value="Unassembled WGS sequence"/>
</dbReference>
<evidence type="ECO:0000256" key="1">
    <source>
        <dbReference type="SAM" id="MobiDB-lite"/>
    </source>
</evidence>
<reference evidence="3 4" key="1">
    <citation type="journal article" date="2019" name="Microorganisms">
        <title>Systematic Affiliation and Genome Analysis of Subtercola vilae DB165(T) with Particular Emphasis on Cold Adaptation of an Isolate from a High-Altitude Cold Volcano Lake.</title>
        <authorList>
            <person name="Villalobos A.S."/>
            <person name="Wiese J."/>
            <person name="Imhoff J.F."/>
            <person name="Dorador C."/>
            <person name="Keller A."/>
            <person name="Hentschel U."/>
        </authorList>
    </citation>
    <scope>NUCLEOTIDE SEQUENCE [LARGE SCALE GENOMIC DNA]</scope>
    <source>
        <strain evidence="3 4">DB165</strain>
    </source>
</reference>
<dbReference type="InterPro" id="IPR029052">
    <property type="entry name" value="Metallo-depent_PP-like"/>
</dbReference>
<sequence length="410" mass="44746">MWPLCGFARRTVTSSLAMLLWRSGAALLSDDLSSPPSRETSEESSDGTKTVTAIRNRPVTLGDARAWISASGDNPDDYTISVRSIAYGLDMFSNRMSATPRFAKNKRVTVDVDAVSILSKLRKHSGKRPVTLAGGSESTFVLSINDIQLGQSYNGGSAATIAAFYGFIAKAVLRIEELRRVGRKLDRLVVVCGGDLVEGCVIYGNQSFSLDLNRKQQVEGVVAILLHAIDTLAPLFEAVTVLACKGNHGEHRIAGKPVDLSDNDDTHCVEMAKLALIRDPKMQHIGWIIAEEESAVWADVYGWTLVTTHGDIYSKGVSGPTTERKAHAWAKNMAAAVRRFGRIGQADVLITHHFHHDEMADWGDTLWRQTSSQDRGSPGFSQATGSYSIPGMLTGVMTPECRWQDEAVLR</sequence>
<keyword evidence="4" id="KW-1185">Reference proteome</keyword>
<evidence type="ECO:0000313" key="4">
    <source>
        <dbReference type="Proteomes" id="UP000306192"/>
    </source>
</evidence>
<evidence type="ECO:0000256" key="2">
    <source>
        <dbReference type="SAM" id="SignalP"/>
    </source>
</evidence>
<feature type="chain" id="PRO_5038655739" description="GHMP kinase N-terminal domain-containing protein" evidence="2">
    <location>
        <begin position="29"/>
        <end position="410"/>
    </location>
</feature>
<protein>
    <recommendedName>
        <fullName evidence="5">GHMP kinase N-terminal domain-containing protein</fullName>
    </recommendedName>
</protein>
<name>A0A4T2BVB4_9MICO</name>
<gene>
    <name evidence="3" type="ORF">D4765_11700</name>
</gene>
<evidence type="ECO:0000313" key="3">
    <source>
        <dbReference type="EMBL" id="TIH34952.1"/>
    </source>
</evidence>
<dbReference type="EMBL" id="QYRT01000022">
    <property type="protein sequence ID" value="TIH34952.1"/>
    <property type="molecule type" value="Genomic_DNA"/>
</dbReference>
<comment type="caution">
    <text evidence="3">The sequence shown here is derived from an EMBL/GenBank/DDBJ whole genome shotgun (WGS) entry which is preliminary data.</text>
</comment>
<proteinExistence type="predicted"/>
<dbReference type="AlphaFoldDB" id="A0A4T2BVB4"/>
<feature type="signal peptide" evidence="2">
    <location>
        <begin position="1"/>
        <end position="28"/>
    </location>
</feature>